<dbReference type="CDD" id="cd02570">
    <property type="entry name" value="PseudoU_synth_EcTruA"/>
    <property type="match status" value="1"/>
</dbReference>
<accession>A0A2S2DUI7</accession>
<feature type="domain" description="Pseudouridine synthase I TruA alpha/beta" evidence="8">
    <location>
        <begin position="143"/>
        <end position="245"/>
    </location>
</feature>
<dbReference type="KEGG" id="psez:HME7025_01153"/>
<dbReference type="PANTHER" id="PTHR11142:SF0">
    <property type="entry name" value="TRNA PSEUDOURIDINE SYNTHASE-LIKE 1"/>
    <property type="match status" value="1"/>
</dbReference>
<dbReference type="PIRSF" id="PIRSF001430">
    <property type="entry name" value="tRNA_psdUrid_synth"/>
    <property type="match status" value="1"/>
</dbReference>
<dbReference type="EMBL" id="CP029346">
    <property type="protein sequence ID" value="AWL09016.1"/>
    <property type="molecule type" value="Genomic_DNA"/>
</dbReference>
<dbReference type="InterPro" id="IPR020097">
    <property type="entry name" value="PsdUridine_synth_TruA_a/b_dom"/>
</dbReference>
<evidence type="ECO:0000256" key="1">
    <source>
        <dbReference type="ARBA" id="ARBA00009375"/>
    </source>
</evidence>
<evidence type="ECO:0000256" key="4">
    <source>
        <dbReference type="HAMAP-Rule" id="MF_00171"/>
    </source>
</evidence>
<protein>
    <recommendedName>
        <fullName evidence="4">tRNA pseudouridine synthase A</fullName>
        <ecNumber evidence="4">5.4.99.12</ecNumber>
    </recommendedName>
    <alternativeName>
        <fullName evidence="4">tRNA pseudouridine(38-40) synthase</fullName>
    </alternativeName>
    <alternativeName>
        <fullName evidence="4">tRNA pseudouridylate synthase I</fullName>
    </alternativeName>
    <alternativeName>
        <fullName evidence="4">tRNA-uridine isomerase I</fullName>
    </alternativeName>
</protein>
<dbReference type="FunFam" id="3.30.70.580:FF:000001">
    <property type="entry name" value="tRNA pseudouridine synthase A"/>
    <property type="match status" value="1"/>
</dbReference>
<dbReference type="GO" id="GO:0003723">
    <property type="term" value="F:RNA binding"/>
    <property type="evidence" value="ECO:0007669"/>
    <property type="project" value="InterPro"/>
</dbReference>
<dbReference type="Gene3D" id="3.30.70.660">
    <property type="entry name" value="Pseudouridine synthase I, catalytic domain, C-terminal subdomain"/>
    <property type="match status" value="1"/>
</dbReference>
<dbReference type="EC" id="5.4.99.12" evidence="4"/>
<comment type="function">
    <text evidence="4">Formation of pseudouridine at positions 38, 39 and 40 in the anticodon stem and loop of transfer RNAs.</text>
</comment>
<keyword evidence="2 4" id="KW-0819">tRNA processing</keyword>
<evidence type="ECO:0000313" key="9">
    <source>
        <dbReference type="EMBL" id="AWL09016.1"/>
    </source>
</evidence>
<dbReference type="SUPFAM" id="SSF55120">
    <property type="entry name" value="Pseudouridine synthase"/>
    <property type="match status" value="1"/>
</dbReference>
<dbReference type="Proteomes" id="UP000245468">
    <property type="component" value="Chromosome"/>
</dbReference>
<evidence type="ECO:0000313" key="10">
    <source>
        <dbReference type="Proteomes" id="UP000245468"/>
    </source>
</evidence>
<dbReference type="InterPro" id="IPR020103">
    <property type="entry name" value="PsdUridine_synth_cat_dom_sf"/>
</dbReference>
<reference evidence="10" key="1">
    <citation type="submission" date="2018-05" db="EMBL/GenBank/DDBJ databases">
        <title>Pseudarcicella sp. HME7025 Genome sequencing and assembly.</title>
        <authorList>
            <person name="Kim H."/>
            <person name="Kang H."/>
            <person name="Joh K."/>
        </authorList>
    </citation>
    <scope>NUCLEOTIDE SEQUENCE [LARGE SCALE GENOMIC DNA]</scope>
    <source>
        <strain evidence="10">HME7025</strain>
    </source>
</reference>
<evidence type="ECO:0000256" key="6">
    <source>
        <dbReference type="PIRSR" id="PIRSR001430-2"/>
    </source>
</evidence>
<evidence type="ECO:0000256" key="5">
    <source>
        <dbReference type="PIRSR" id="PIRSR001430-1"/>
    </source>
</evidence>
<sequence length="255" mass="28966">MSRYLLQFSYDGGFFHGFQIQQNAVSVQSELEKALSTIAGIPVDLVGSSRTDTGVHAREQFAHFDIIEEANQPKVDWVYRLNRILPASLAIQAIYQVPDEFHARFDATGRTYEYHISLSKDPFSRDHAYWFEAPMNMEAMNQAAQLLLNHRDFQSFSKVKTDVTTFDCQISRAEWQKVGNQLIFTIEGNRFLRGMVRAVVGTLIEIGLGKWDEADLIRILDAKDRKQAGRAVPAHGLHLIHVAYPEITFVSKCSS</sequence>
<name>A0A2S2DUI7_9BACT</name>
<dbReference type="Gene3D" id="3.30.70.580">
    <property type="entry name" value="Pseudouridine synthase I, catalytic domain, N-terminal subdomain"/>
    <property type="match status" value="1"/>
</dbReference>
<dbReference type="GO" id="GO:0160147">
    <property type="term" value="F:tRNA pseudouridine(38-40) synthase activity"/>
    <property type="evidence" value="ECO:0007669"/>
    <property type="project" value="UniProtKB-EC"/>
</dbReference>
<dbReference type="PANTHER" id="PTHR11142">
    <property type="entry name" value="PSEUDOURIDYLATE SYNTHASE"/>
    <property type="match status" value="1"/>
</dbReference>
<proteinExistence type="inferred from homology"/>
<comment type="caution">
    <text evidence="4">Lacks conserved residue(s) required for the propagation of feature annotation.</text>
</comment>
<evidence type="ECO:0000256" key="3">
    <source>
        <dbReference type="ARBA" id="ARBA00023235"/>
    </source>
</evidence>
<comment type="subunit">
    <text evidence="4">Homodimer.</text>
</comment>
<organism evidence="9 10">
    <name type="scientific">Aquirufa nivalisilvae</name>
    <dbReference type="NCBI Taxonomy" id="2516557"/>
    <lineage>
        <taxon>Bacteria</taxon>
        <taxon>Pseudomonadati</taxon>
        <taxon>Bacteroidota</taxon>
        <taxon>Cytophagia</taxon>
        <taxon>Cytophagales</taxon>
        <taxon>Flectobacillaceae</taxon>
        <taxon>Aquirufa</taxon>
    </lineage>
</organism>
<dbReference type="RefSeq" id="WP_109322724.1">
    <property type="nucleotide sequence ID" value="NZ_CP029346.1"/>
</dbReference>
<dbReference type="HAMAP" id="MF_00171">
    <property type="entry name" value="TruA"/>
    <property type="match status" value="1"/>
</dbReference>
<dbReference type="InterPro" id="IPR020095">
    <property type="entry name" value="PsdUridine_synth_TruA_C"/>
</dbReference>
<comment type="similarity">
    <text evidence="1 4 7">Belongs to the tRNA pseudouridine synthase TruA family.</text>
</comment>
<comment type="catalytic activity">
    <reaction evidence="4 7">
        <text>uridine(38/39/40) in tRNA = pseudouridine(38/39/40) in tRNA</text>
        <dbReference type="Rhea" id="RHEA:22376"/>
        <dbReference type="Rhea" id="RHEA-COMP:10085"/>
        <dbReference type="Rhea" id="RHEA-COMP:10087"/>
        <dbReference type="ChEBI" id="CHEBI:65314"/>
        <dbReference type="ChEBI" id="CHEBI:65315"/>
        <dbReference type="EC" id="5.4.99.12"/>
    </reaction>
</comment>
<feature type="binding site" evidence="4 6">
    <location>
        <position position="112"/>
    </location>
    <ligand>
        <name>substrate</name>
    </ligand>
</feature>
<dbReference type="InterPro" id="IPR001406">
    <property type="entry name" value="PsdUridine_synth_TruA"/>
</dbReference>
<dbReference type="OrthoDB" id="9811823at2"/>
<dbReference type="GO" id="GO:0031119">
    <property type="term" value="P:tRNA pseudouridine synthesis"/>
    <property type="evidence" value="ECO:0007669"/>
    <property type="project" value="UniProtKB-UniRule"/>
</dbReference>
<feature type="active site" description="Nucleophile" evidence="4 5">
    <location>
        <position position="52"/>
    </location>
</feature>
<dbReference type="Pfam" id="PF01416">
    <property type="entry name" value="PseudoU_synth_1"/>
    <property type="match status" value="2"/>
</dbReference>
<feature type="domain" description="Pseudouridine synthase I TruA alpha/beta" evidence="8">
    <location>
        <begin position="10"/>
        <end position="106"/>
    </location>
</feature>
<dbReference type="InterPro" id="IPR020094">
    <property type="entry name" value="TruA/RsuA/RluB/E/F_N"/>
</dbReference>
<evidence type="ECO:0000256" key="2">
    <source>
        <dbReference type="ARBA" id="ARBA00022694"/>
    </source>
</evidence>
<gene>
    <name evidence="4 9" type="primary">truA</name>
    <name evidence="9" type="ORF">HME7025_01153</name>
</gene>
<keyword evidence="10" id="KW-1185">Reference proteome</keyword>
<keyword evidence="3 4" id="KW-0413">Isomerase</keyword>
<evidence type="ECO:0000259" key="8">
    <source>
        <dbReference type="Pfam" id="PF01416"/>
    </source>
</evidence>
<dbReference type="AlphaFoldDB" id="A0A2S2DUI7"/>
<dbReference type="NCBIfam" id="TIGR00071">
    <property type="entry name" value="hisT_truA"/>
    <property type="match status" value="1"/>
</dbReference>
<evidence type="ECO:0000256" key="7">
    <source>
        <dbReference type="RuleBase" id="RU003792"/>
    </source>
</evidence>